<evidence type="ECO:0000313" key="1">
    <source>
        <dbReference type="EMBL" id="ONK55783.1"/>
    </source>
</evidence>
<keyword evidence="2" id="KW-1185">Reference proteome</keyword>
<sequence>MAVYVCEKRDFHAKPTCFGRSVPNVRCPHCRELTVNLIRRWPKWDVDAGKLFVKSGDKFMISDDLHVTLASMEHSLSLIQELRIEDTCILWHKSMDLGRGELWRRFGIFLSQICNLPTTLLW</sequence>
<gene>
    <name evidence="1" type="ORF">A4U43_C10F940</name>
</gene>
<dbReference type="EMBL" id="CM007390">
    <property type="protein sequence ID" value="ONK55783.1"/>
    <property type="molecule type" value="Genomic_DNA"/>
</dbReference>
<evidence type="ECO:0000313" key="2">
    <source>
        <dbReference type="Proteomes" id="UP000243459"/>
    </source>
</evidence>
<dbReference type="AlphaFoldDB" id="A0A5P1E1F5"/>
<organism evidence="1 2">
    <name type="scientific">Asparagus officinalis</name>
    <name type="common">Garden asparagus</name>
    <dbReference type="NCBI Taxonomy" id="4686"/>
    <lineage>
        <taxon>Eukaryota</taxon>
        <taxon>Viridiplantae</taxon>
        <taxon>Streptophyta</taxon>
        <taxon>Embryophyta</taxon>
        <taxon>Tracheophyta</taxon>
        <taxon>Spermatophyta</taxon>
        <taxon>Magnoliopsida</taxon>
        <taxon>Liliopsida</taxon>
        <taxon>Asparagales</taxon>
        <taxon>Asparagaceae</taxon>
        <taxon>Asparagoideae</taxon>
        <taxon>Asparagus</taxon>
    </lineage>
</organism>
<dbReference type="Gramene" id="ONK55783">
    <property type="protein sequence ID" value="ONK55783"/>
    <property type="gene ID" value="A4U43_C10F940"/>
</dbReference>
<proteinExistence type="predicted"/>
<reference evidence="2" key="1">
    <citation type="journal article" date="2017" name="Nat. Commun.">
        <title>The asparagus genome sheds light on the origin and evolution of a young Y chromosome.</title>
        <authorList>
            <person name="Harkess A."/>
            <person name="Zhou J."/>
            <person name="Xu C."/>
            <person name="Bowers J.E."/>
            <person name="Van der Hulst R."/>
            <person name="Ayyampalayam S."/>
            <person name="Mercati F."/>
            <person name="Riccardi P."/>
            <person name="McKain M.R."/>
            <person name="Kakrana A."/>
            <person name="Tang H."/>
            <person name="Ray J."/>
            <person name="Groenendijk J."/>
            <person name="Arikit S."/>
            <person name="Mathioni S.M."/>
            <person name="Nakano M."/>
            <person name="Shan H."/>
            <person name="Telgmann-Rauber A."/>
            <person name="Kanno A."/>
            <person name="Yue Z."/>
            <person name="Chen H."/>
            <person name="Li W."/>
            <person name="Chen Y."/>
            <person name="Xu X."/>
            <person name="Zhang Y."/>
            <person name="Luo S."/>
            <person name="Chen H."/>
            <person name="Gao J."/>
            <person name="Mao Z."/>
            <person name="Pires J.C."/>
            <person name="Luo M."/>
            <person name="Kudrna D."/>
            <person name="Wing R.A."/>
            <person name="Meyers B.C."/>
            <person name="Yi K."/>
            <person name="Kong H."/>
            <person name="Lavrijsen P."/>
            <person name="Sunseri F."/>
            <person name="Falavigna A."/>
            <person name="Ye Y."/>
            <person name="Leebens-Mack J.H."/>
            <person name="Chen G."/>
        </authorList>
    </citation>
    <scope>NUCLEOTIDE SEQUENCE [LARGE SCALE GENOMIC DNA]</scope>
    <source>
        <strain evidence="2">cv. DH0086</strain>
    </source>
</reference>
<dbReference type="Proteomes" id="UP000243459">
    <property type="component" value="Chromosome 10"/>
</dbReference>
<accession>A0A5P1E1F5</accession>
<dbReference type="Pfam" id="PF05056">
    <property type="entry name" value="DUF674"/>
    <property type="match status" value="1"/>
</dbReference>
<name>A0A5P1E1F5_ASPOF</name>
<dbReference type="InterPro" id="IPR007750">
    <property type="entry name" value="DUF674"/>
</dbReference>
<protein>
    <submittedName>
        <fullName evidence="1">Uncharacterized protein</fullName>
    </submittedName>
</protein>